<dbReference type="EnsemblBacteria" id="ABK77596">
    <property type="protein sequence ID" value="ABK77596"/>
    <property type="gene ID" value="CENSYa_0964"/>
</dbReference>
<gene>
    <name evidence="2" type="ordered locus">CENSYa_0964</name>
</gene>
<dbReference type="KEGG" id="csy:CENSYa_0964"/>
<name>A0RW79_CENSY</name>
<dbReference type="Proteomes" id="UP000000758">
    <property type="component" value="Chromosome"/>
</dbReference>
<organism evidence="2 3">
    <name type="scientific">Cenarchaeum symbiosum (strain A)</name>
    <dbReference type="NCBI Taxonomy" id="414004"/>
    <lineage>
        <taxon>Archaea</taxon>
        <taxon>Nitrososphaerota</taxon>
        <taxon>Candidatus Cenarchaeales</taxon>
        <taxon>Candidatus Cenarchaeaceae</taxon>
        <taxon>Candidatus Cenarchaeum</taxon>
    </lineage>
</organism>
<keyword evidence="3" id="KW-1185">Reference proteome</keyword>
<proteinExistence type="predicted"/>
<dbReference type="STRING" id="414004.CENSYa_0964"/>
<evidence type="ECO:0000313" key="3">
    <source>
        <dbReference type="Proteomes" id="UP000000758"/>
    </source>
</evidence>
<dbReference type="Pfam" id="PF26630">
    <property type="entry name" value="DUF8203"/>
    <property type="match status" value="1"/>
</dbReference>
<dbReference type="HOGENOM" id="CLU_062370_0_0_2"/>
<sequence>MTVIGFDAKRFARGRPASHESKERGCSGFSTHLGVGVSIDDPRAFADRYTDVNSKLKGDYQVEDDAPFFSSSHLKKHSGMKKAISFADRLITEMQEYISSVHYSYVILSQKELPAIRTGGLQSYTKFVPTADFVEKLGPMFPYLTAHSFLWMNGYSDAGRLELHIDGFRSKQTRAWDQLSGRAEPKIFTRGDECNPYISCADMIIFLTDAKLYGQHLLLNRENLEKVWKGHDFDVTVQFFDKRNIPYYSWEDNTSINLAKHLARPAVFLAVDSIELKGHDLYNEEEDQDGDRPQKMRSIVEQTPVYHAAVHYAYKKGGCLKFFSRTEDLALMRDGDVFIHVGANSEKIARALQQGLKIEVRSGLEVRNIVEKERHC</sequence>
<evidence type="ECO:0000313" key="2">
    <source>
        <dbReference type="EMBL" id="ABK77596.1"/>
    </source>
</evidence>
<dbReference type="EMBL" id="DP000238">
    <property type="protein sequence ID" value="ABK77596.1"/>
    <property type="molecule type" value="Genomic_DNA"/>
</dbReference>
<dbReference type="AlphaFoldDB" id="A0RW79"/>
<feature type="domain" description="DUF8203" evidence="1">
    <location>
        <begin position="27"/>
        <end position="247"/>
    </location>
</feature>
<protein>
    <recommendedName>
        <fullName evidence="1">DUF8203 domain-containing protein</fullName>
    </recommendedName>
</protein>
<evidence type="ECO:0000259" key="1">
    <source>
        <dbReference type="Pfam" id="PF26630"/>
    </source>
</evidence>
<dbReference type="InterPro" id="IPR058516">
    <property type="entry name" value="DUF8203"/>
</dbReference>
<accession>A0RW79</accession>
<reference evidence="2 3" key="1">
    <citation type="journal article" date="2006" name="Proc. Natl. Acad. Sci. U.S.A.">
        <title>Genomic analysis of the uncultivated marine crenarchaeote Cenarchaeum symbiosum.</title>
        <authorList>
            <person name="Hallam S.J."/>
            <person name="Konstantinidis K.T."/>
            <person name="Putnam N."/>
            <person name="Schleper C."/>
            <person name="Watanabe Y."/>
            <person name="Sugahara J."/>
            <person name="Preston C."/>
            <person name="de la Torre J."/>
            <person name="Richardson P.M."/>
            <person name="DeLong E.F."/>
        </authorList>
    </citation>
    <scope>NUCLEOTIDE SEQUENCE [LARGE SCALE GENOMIC DNA]</scope>
    <source>
        <strain evidence="3">A</strain>
    </source>
</reference>